<proteinExistence type="inferred from homology"/>
<feature type="domain" description="Protein kinase" evidence="17">
    <location>
        <begin position="39"/>
        <end position="322"/>
    </location>
</feature>
<dbReference type="PANTHER" id="PTHR24056:SF400">
    <property type="entry name" value="KINASE, PUTATIVE-RELATED"/>
    <property type="match status" value="1"/>
</dbReference>
<dbReference type="AlphaFoldDB" id="A0A3S1BM76"/>
<evidence type="ECO:0000313" key="18">
    <source>
        <dbReference type="EMBL" id="RUS70361.1"/>
    </source>
</evidence>
<feature type="compositionally biased region" description="Low complexity" evidence="16">
    <location>
        <begin position="378"/>
        <end position="394"/>
    </location>
</feature>
<dbReference type="GO" id="GO:0005737">
    <property type="term" value="C:cytoplasm"/>
    <property type="evidence" value="ECO:0007669"/>
    <property type="project" value="UniProtKB-SubCell"/>
</dbReference>
<evidence type="ECO:0000256" key="12">
    <source>
        <dbReference type="ARBA" id="ARBA00039642"/>
    </source>
</evidence>
<feature type="compositionally biased region" description="Gly residues" evidence="16">
    <location>
        <begin position="13"/>
        <end position="31"/>
    </location>
</feature>
<keyword evidence="7" id="KW-0808">Transferase</keyword>
<gene>
    <name evidence="18" type="ORF">EGW08_021875</name>
</gene>
<reference evidence="18 19" key="1">
    <citation type="submission" date="2019-01" db="EMBL/GenBank/DDBJ databases">
        <title>A draft genome assembly of the solar-powered sea slug Elysia chlorotica.</title>
        <authorList>
            <person name="Cai H."/>
            <person name="Li Q."/>
            <person name="Fang X."/>
            <person name="Li J."/>
            <person name="Curtis N.E."/>
            <person name="Altenburger A."/>
            <person name="Shibata T."/>
            <person name="Feng M."/>
            <person name="Maeda T."/>
            <person name="Schwartz J.A."/>
            <person name="Shigenobu S."/>
            <person name="Lundholm N."/>
            <person name="Nishiyama T."/>
            <person name="Yang H."/>
            <person name="Hasebe M."/>
            <person name="Li S."/>
            <person name="Pierce S.K."/>
            <person name="Wang J."/>
        </authorList>
    </citation>
    <scope>NUCLEOTIDE SEQUENCE [LARGE SCALE GENOMIC DNA]</scope>
    <source>
        <strain evidence="18">EC2010</strain>
        <tissue evidence="18">Whole organism of an adult</tissue>
    </source>
</reference>
<evidence type="ECO:0000256" key="11">
    <source>
        <dbReference type="ARBA" id="ARBA00023242"/>
    </source>
</evidence>
<dbReference type="OrthoDB" id="548217at2759"/>
<keyword evidence="10 15" id="KW-0067">ATP-binding</keyword>
<accession>A0A3S1BM76</accession>
<sequence length="773" mass="83897">VGANSNHQSPATVGGGGAGAGSVAGPTGGAGGARGMERYENLGLVGEGSYGMVLKCRHKDTGQLVAIKKFLESEDDKMVKKIAMREVKMLKQLQHDNLVNLIETFRRRKRLYLVFEFVDHTVLDELEKCPNGLDENTARKILWQVLKGTEFCHFHNIIHRDIKPENILVSKSGIVKICDFGFARTLAQPGEAYTDYVATRWYRAPELLVGDTKYGRAVDIWAVGCLLSEMLTGEPLFPGDSDIDQLYHIIRCFGNLTPRHKEVFQRNPLFVGMRLPEVRDIVALEKKFTRVSTESLALMKLCLQLDPEKRPTCSELLKHNLFQRDGFGPRFAIELKQKLHQENVSNPLLKSRSSGAGQSGTEGASRGGGAMEDKDSNENVQQNQQSNNSNNNTNADSGKGGGGGATHKKKKKVEDVKNGYDDKSNAKRKIIEPENSNGSNQKAGVQPSNPSHKGGPSPSKPKSTTPLGSHSSNAHGGSVTLPPAGGLMSHVASHTNSPEVGGPLSDRGDNRDRDKGENLSGVGGVGGGGGGGGGRSSSREFPASPQQMVTTSIPPINNSLNLQGRVPMVLNVLSPAMARHAPGEPSWSPRHPPLLNGNRRSSFRMKHLRWLTRNNDKPIKKGSNFSKKGTPTPQFLSQHHSQTVSPQPLTTEKSSLHDKALEKTPNPISQAGRFKAAGGLADRGSLEDRPGLSLPEVKGADVHNKQKEKQASPFKKSSISSIPQIGHLDHLHSGHNSQQYDSYLHISDKDFDRDTGKKDYEKDNGNTGGLPNV</sequence>
<comment type="similarity">
    <text evidence="3">Belongs to the protein kinase superfamily. CMGC Ser/Thr protein kinase family. CDC2/CDKX subfamily.</text>
</comment>
<dbReference type="PROSITE" id="PS50011">
    <property type="entry name" value="PROTEIN_KINASE_DOM"/>
    <property type="match status" value="1"/>
</dbReference>
<dbReference type="FunFam" id="3.30.200.20:FF:000049">
    <property type="entry name" value="cyclin-dependent kinase-like 1 isoform X1"/>
    <property type="match status" value="1"/>
</dbReference>
<feature type="compositionally biased region" description="Polar residues" evidence="16">
    <location>
        <begin position="434"/>
        <end position="443"/>
    </location>
</feature>
<dbReference type="InterPro" id="IPR050108">
    <property type="entry name" value="CDK"/>
</dbReference>
<comment type="catalytic activity">
    <reaction evidence="13">
        <text>L-threonyl-[protein] + ATP = O-phospho-L-threonyl-[protein] + ADP + H(+)</text>
        <dbReference type="Rhea" id="RHEA:46608"/>
        <dbReference type="Rhea" id="RHEA-COMP:11060"/>
        <dbReference type="Rhea" id="RHEA-COMP:11605"/>
        <dbReference type="ChEBI" id="CHEBI:15378"/>
        <dbReference type="ChEBI" id="CHEBI:30013"/>
        <dbReference type="ChEBI" id="CHEBI:30616"/>
        <dbReference type="ChEBI" id="CHEBI:61977"/>
        <dbReference type="ChEBI" id="CHEBI:456216"/>
        <dbReference type="EC" id="2.7.11.22"/>
    </reaction>
</comment>
<dbReference type="CDD" id="cd07846">
    <property type="entry name" value="STKc_CDKL2_3"/>
    <property type="match status" value="1"/>
</dbReference>
<dbReference type="GO" id="GO:0005524">
    <property type="term" value="F:ATP binding"/>
    <property type="evidence" value="ECO:0007669"/>
    <property type="project" value="UniProtKB-UniRule"/>
</dbReference>
<dbReference type="Gene3D" id="3.30.200.20">
    <property type="entry name" value="Phosphorylase Kinase, domain 1"/>
    <property type="match status" value="1"/>
</dbReference>
<name>A0A3S1BM76_ELYCH</name>
<feature type="compositionally biased region" description="Low complexity" evidence="16">
    <location>
        <begin position="447"/>
        <end position="469"/>
    </location>
</feature>
<feature type="region of interest" description="Disordered" evidence="16">
    <location>
        <begin position="679"/>
        <end position="773"/>
    </location>
</feature>
<feature type="compositionally biased region" description="Gly residues" evidence="16">
    <location>
        <begin position="521"/>
        <end position="535"/>
    </location>
</feature>
<evidence type="ECO:0000256" key="1">
    <source>
        <dbReference type="ARBA" id="ARBA00004123"/>
    </source>
</evidence>
<feature type="compositionally biased region" description="Basic and acidic residues" evidence="16">
    <location>
        <begin position="746"/>
        <end position="764"/>
    </location>
</feature>
<dbReference type="GO" id="GO:0005634">
    <property type="term" value="C:nucleus"/>
    <property type="evidence" value="ECO:0007669"/>
    <property type="project" value="UniProtKB-SubCell"/>
</dbReference>
<dbReference type="PROSITE" id="PS00108">
    <property type="entry name" value="PROTEIN_KINASE_ST"/>
    <property type="match status" value="1"/>
</dbReference>
<dbReference type="FunFam" id="1.10.510.10:FF:000261">
    <property type="entry name" value="cyclin-dependent kinase-like 2 isoform X2"/>
    <property type="match status" value="1"/>
</dbReference>
<feature type="compositionally biased region" description="Basic and acidic residues" evidence="16">
    <location>
        <begin position="506"/>
        <end position="517"/>
    </location>
</feature>
<dbReference type="SUPFAM" id="SSF56112">
    <property type="entry name" value="Protein kinase-like (PK-like)"/>
    <property type="match status" value="1"/>
</dbReference>
<evidence type="ECO:0000256" key="13">
    <source>
        <dbReference type="ARBA" id="ARBA00047811"/>
    </source>
</evidence>
<dbReference type="PROSITE" id="PS00107">
    <property type="entry name" value="PROTEIN_KINASE_ATP"/>
    <property type="match status" value="1"/>
</dbReference>
<dbReference type="Gene3D" id="1.10.510.10">
    <property type="entry name" value="Transferase(Phosphotransferase) domain 1"/>
    <property type="match status" value="1"/>
</dbReference>
<keyword evidence="5" id="KW-0963">Cytoplasm</keyword>
<dbReference type="PANTHER" id="PTHR24056">
    <property type="entry name" value="CELL DIVISION PROTEIN KINASE"/>
    <property type="match status" value="1"/>
</dbReference>
<evidence type="ECO:0000256" key="3">
    <source>
        <dbReference type="ARBA" id="ARBA00006485"/>
    </source>
</evidence>
<keyword evidence="9" id="KW-0418">Kinase</keyword>
<keyword evidence="19" id="KW-1185">Reference proteome</keyword>
<feature type="compositionally biased region" description="Polar residues" evidence="16">
    <location>
        <begin position="623"/>
        <end position="653"/>
    </location>
</feature>
<keyword evidence="8 15" id="KW-0547">Nucleotide-binding</keyword>
<dbReference type="Pfam" id="PF00069">
    <property type="entry name" value="Pkinase"/>
    <property type="match status" value="1"/>
</dbReference>
<evidence type="ECO:0000256" key="7">
    <source>
        <dbReference type="ARBA" id="ARBA00022679"/>
    </source>
</evidence>
<comment type="caution">
    <text evidence="18">The sequence shown here is derived from an EMBL/GenBank/DDBJ whole genome shotgun (WGS) entry which is preliminary data.</text>
</comment>
<evidence type="ECO:0000256" key="4">
    <source>
        <dbReference type="ARBA" id="ARBA00012425"/>
    </source>
</evidence>
<evidence type="ECO:0000256" key="8">
    <source>
        <dbReference type="ARBA" id="ARBA00022741"/>
    </source>
</evidence>
<evidence type="ECO:0000256" key="6">
    <source>
        <dbReference type="ARBA" id="ARBA00022527"/>
    </source>
</evidence>
<feature type="region of interest" description="Disordered" evidence="16">
    <location>
        <begin position="614"/>
        <end position="656"/>
    </location>
</feature>
<feature type="compositionally biased region" description="Basic and acidic residues" evidence="16">
    <location>
        <begin position="698"/>
        <end position="710"/>
    </location>
</feature>
<feature type="region of interest" description="Disordered" evidence="16">
    <location>
        <begin position="346"/>
        <end position="548"/>
    </location>
</feature>
<evidence type="ECO:0000259" key="17">
    <source>
        <dbReference type="PROSITE" id="PS50011"/>
    </source>
</evidence>
<dbReference type="STRING" id="188477.A0A3S1BM76"/>
<dbReference type="InterPro" id="IPR011009">
    <property type="entry name" value="Kinase-like_dom_sf"/>
</dbReference>
<evidence type="ECO:0000256" key="16">
    <source>
        <dbReference type="SAM" id="MobiDB-lite"/>
    </source>
</evidence>
<feature type="compositionally biased region" description="Gly residues" evidence="16">
    <location>
        <begin position="357"/>
        <end position="370"/>
    </location>
</feature>
<evidence type="ECO:0000256" key="10">
    <source>
        <dbReference type="ARBA" id="ARBA00022840"/>
    </source>
</evidence>
<dbReference type="EC" id="2.7.11.22" evidence="4"/>
<feature type="compositionally biased region" description="Polar residues" evidence="16">
    <location>
        <begin position="346"/>
        <end position="356"/>
    </location>
</feature>
<dbReference type="InterPro" id="IPR008271">
    <property type="entry name" value="Ser/Thr_kinase_AS"/>
</dbReference>
<evidence type="ECO:0000256" key="2">
    <source>
        <dbReference type="ARBA" id="ARBA00004496"/>
    </source>
</evidence>
<keyword evidence="11" id="KW-0539">Nucleus</keyword>
<feature type="binding site" evidence="15">
    <location>
        <position position="69"/>
    </location>
    <ligand>
        <name>ATP</name>
        <dbReference type="ChEBI" id="CHEBI:30616"/>
    </ligand>
</feature>
<dbReference type="InterPro" id="IPR017441">
    <property type="entry name" value="Protein_kinase_ATP_BS"/>
</dbReference>
<keyword evidence="6" id="KW-0723">Serine/threonine-protein kinase</keyword>
<dbReference type="Proteomes" id="UP000271974">
    <property type="component" value="Unassembled WGS sequence"/>
</dbReference>
<dbReference type="InterPro" id="IPR000719">
    <property type="entry name" value="Prot_kinase_dom"/>
</dbReference>
<feature type="region of interest" description="Disordered" evidence="16">
    <location>
        <begin position="1"/>
        <end position="31"/>
    </location>
</feature>
<comment type="subcellular location">
    <subcellularLocation>
        <location evidence="2">Cytoplasm</location>
    </subcellularLocation>
    <subcellularLocation>
        <location evidence="1">Nucleus</location>
    </subcellularLocation>
</comment>
<organism evidence="18 19">
    <name type="scientific">Elysia chlorotica</name>
    <name type="common">Eastern emerald elysia</name>
    <name type="synonym">Sea slug</name>
    <dbReference type="NCBI Taxonomy" id="188477"/>
    <lineage>
        <taxon>Eukaryota</taxon>
        <taxon>Metazoa</taxon>
        <taxon>Spiralia</taxon>
        <taxon>Lophotrochozoa</taxon>
        <taxon>Mollusca</taxon>
        <taxon>Gastropoda</taxon>
        <taxon>Heterobranchia</taxon>
        <taxon>Euthyneura</taxon>
        <taxon>Panpulmonata</taxon>
        <taxon>Sacoglossa</taxon>
        <taxon>Placobranchoidea</taxon>
        <taxon>Plakobranchidae</taxon>
        <taxon>Elysia</taxon>
    </lineage>
</organism>
<evidence type="ECO:0000256" key="15">
    <source>
        <dbReference type="PROSITE-ProRule" id="PRU10141"/>
    </source>
</evidence>
<dbReference type="GO" id="GO:0004693">
    <property type="term" value="F:cyclin-dependent protein serine/threonine kinase activity"/>
    <property type="evidence" value="ECO:0007669"/>
    <property type="project" value="UniProtKB-EC"/>
</dbReference>
<evidence type="ECO:0000256" key="9">
    <source>
        <dbReference type="ARBA" id="ARBA00022777"/>
    </source>
</evidence>
<evidence type="ECO:0000313" key="19">
    <source>
        <dbReference type="Proteomes" id="UP000271974"/>
    </source>
</evidence>
<evidence type="ECO:0000256" key="14">
    <source>
        <dbReference type="ARBA" id="ARBA00048367"/>
    </source>
</evidence>
<evidence type="ECO:0000256" key="5">
    <source>
        <dbReference type="ARBA" id="ARBA00022490"/>
    </source>
</evidence>
<dbReference type="EMBL" id="RQTK01001426">
    <property type="protein sequence ID" value="RUS70361.1"/>
    <property type="molecule type" value="Genomic_DNA"/>
</dbReference>
<dbReference type="SMART" id="SM00220">
    <property type="entry name" value="S_TKc"/>
    <property type="match status" value="1"/>
</dbReference>
<feature type="compositionally biased region" description="Basic and acidic residues" evidence="16">
    <location>
        <begin position="412"/>
        <end position="432"/>
    </location>
</feature>
<feature type="compositionally biased region" description="Low complexity" evidence="16">
    <location>
        <begin position="712"/>
        <end position="723"/>
    </location>
</feature>
<comment type="catalytic activity">
    <reaction evidence="14">
        <text>L-seryl-[protein] + ATP = O-phospho-L-seryl-[protein] + ADP + H(+)</text>
        <dbReference type="Rhea" id="RHEA:17989"/>
        <dbReference type="Rhea" id="RHEA-COMP:9863"/>
        <dbReference type="Rhea" id="RHEA-COMP:11604"/>
        <dbReference type="ChEBI" id="CHEBI:15378"/>
        <dbReference type="ChEBI" id="CHEBI:29999"/>
        <dbReference type="ChEBI" id="CHEBI:30616"/>
        <dbReference type="ChEBI" id="CHEBI:83421"/>
        <dbReference type="ChEBI" id="CHEBI:456216"/>
        <dbReference type="EC" id="2.7.11.22"/>
    </reaction>
</comment>
<protein>
    <recommendedName>
        <fullName evidence="12">Cyclin-dependent kinase-like 2</fullName>
        <ecNumber evidence="4">2.7.11.22</ecNumber>
    </recommendedName>
</protein>
<feature type="non-terminal residue" evidence="18">
    <location>
        <position position="1"/>
    </location>
</feature>